<feature type="compositionally biased region" description="Low complexity" evidence="3">
    <location>
        <begin position="15"/>
        <end position="108"/>
    </location>
</feature>
<feature type="region of interest" description="Disordered" evidence="3">
    <location>
        <begin position="1"/>
        <end position="108"/>
    </location>
</feature>
<evidence type="ECO:0000259" key="4">
    <source>
        <dbReference type="PROSITE" id="PS51677"/>
    </source>
</evidence>
<evidence type="ECO:0000256" key="2">
    <source>
        <dbReference type="ARBA" id="ARBA00022801"/>
    </source>
</evidence>
<comment type="caution">
    <text evidence="5">The sequence shown here is derived from an EMBL/GenBank/DDBJ whole genome shotgun (WGS) entry which is preliminary data.</text>
</comment>
<dbReference type="GO" id="GO:0005975">
    <property type="term" value="P:carbohydrate metabolic process"/>
    <property type="evidence" value="ECO:0007669"/>
    <property type="project" value="InterPro"/>
</dbReference>
<feature type="domain" description="NodB homology" evidence="4">
    <location>
        <begin position="118"/>
        <end position="305"/>
    </location>
</feature>
<dbReference type="AlphaFoldDB" id="A0A934X553"/>
<dbReference type="Proteomes" id="UP000718281">
    <property type="component" value="Unassembled WGS sequence"/>
</dbReference>
<proteinExistence type="predicted"/>
<dbReference type="InterPro" id="IPR050248">
    <property type="entry name" value="Polysacc_deacetylase_ArnD"/>
</dbReference>
<dbReference type="GO" id="GO:0046872">
    <property type="term" value="F:metal ion binding"/>
    <property type="evidence" value="ECO:0007669"/>
    <property type="project" value="UniProtKB-KW"/>
</dbReference>
<evidence type="ECO:0000256" key="1">
    <source>
        <dbReference type="ARBA" id="ARBA00022723"/>
    </source>
</evidence>
<evidence type="ECO:0000256" key="3">
    <source>
        <dbReference type="SAM" id="MobiDB-lite"/>
    </source>
</evidence>
<reference evidence="5 6" key="1">
    <citation type="submission" date="2020-10" db="EMBL/GenBank/DDBJ databases">
        <title>Connecting structure to function with the recovery of over 1000 high-quality activated sludge metagenome-assembled genomes encoding full-length rRNA genes using long-read sequencing.</title>
        <authorList>
            <person name="Singleton C.M."/>
            <person name="Petriglieri F."/>
            <person name="Kristensen J.M."/>
            <person name="Kirkegaard R.H."/>
            <person name="Michaelsen T.Y."/>
            <person name="Andersen M.H."/>
            <person name="Karst S.M."/>
            <person name="Dueholm M.S."/>
            <person name="Nielsen P.H."/>
            <person name="Albertsen M."/>
        </authorList>
    </citation>
    <scope>NUCLEOTIDE SEQUENCE [LARGE SCALE GENOMIC DNA]</scope>
    <source>
        <strain evidence="5">AalE_18-Q3-R2-46_BAT3C.188</strain>
    </source>
</reference>
<dbReference type="Pfam" id="PF01522">
    <property type="entry name" value="Polysacc_deac_1"/>
    <property type="match status" value="1"/>
</dbReference>
<protein>
    <submittedName>
        <fullName evidence="5">Polysaccharide deacetylase family protein</fullName>
    </submittedName>
</protein>
<dbReference type="PANTHER" id="PTHR10587:SF133">
    <property type="entry name" value="CHITIN DEACETYLASE 1-RELATED"/>
    <property type="match status" value="1"/>
</dbReference>
<organism evidence="5 6">
    <name type="scientific">Candidatus Phosphoribacter hodrii</name>
    <dbReference type="NCBI Taxonomy" id="2953743"/>
    <lineage>
        <taxon>Bacteria</taxon>
        <taxon>Bacillati</taxon>
        <taxon>Actinomycetota</taxon>
        <taxon>Actinomycetes</taxon>
        <taxon>Micrococcales</taxon>
        <taxon>Dermatophilaceae</taxon>
        <taxon>Candidatus Phosphoribacter</taxon>
    </lineage>
</organism>
<evidence type="ECO:0000313" key="6">
    <source>
        <dbReference type="Proteomes" id="UP000718281"/>
    </source>
</evidence>
<dbReference type="SUPFAM" id="SSF88713">
    <property type="entry name" value="Glycoside hydrolase/deacetylase"/>
    <property type="match status" value="1"/>
</dbReference>
<evidence type="ECO:0000313" key="5">
    <source>
        <dbReference type="EMBL" id="MBK6300640.1"/>
    </source>
</evidence>
<dbReference type="GO" id="GO:0016020">
    <property type="term" value="C:membrane"/>
    <property type="evidence" value="ECO:0007669"/>
    <property type="project" value="TreeGrafter"/>
</dbReference>
<dbReference type="PRINTS" id="PR01217">
    <property type="entry name" value="PRICHEXTENSN"/>
</dbReference>
<keyword evidence="1" id="KW-0479">Metal-binding</keyword>
<name>A0A934X553_9MICO</name>
<dbReference type="PANTHER" id="PTHR10587">
    <property type="entry name" value="GLYCOSYL TRANSFERASE-RELATED"/>
    <property type="match status" value="1"/>
</dbReference>
<dbReference type="InterPro" id="IPR011330">
    <property type="entry name" value="Glyco_hydro/deAcase_b/a-brl"/>
</dbReference>
<dbReference type="GO" id="GO:0016810">
    <property type="term" value="F:hydrolase activity, acting on carbon-nitrogen (but not peptide) bonds"/>
    <property type="evidence" value="ECO:0007669"/>
    <property type="project" value="InterPro"/>
</dbReference>
<accession>A0A934X553</accession>
<gene>
    <name evidence="5" type="ORF">IPF40_06165</name>
</gene>
<dbReference type="CDD" id="cd10917">
    <property type="entry name" value="CE4_NodB_like_6s_7s"/>
    <property type="match status" value="1"/>
</dbReference>
<dbReference type="PROSITE" id="PS51677">
    <property type="entry name" value="NODB"/>
    <property type="match status" value="1"/>
</dbReference>
<dbReference type="Gene3D" id="3.20.20.370">
    <property type="entry name" value="Glycoside hydrolase/deacetylase"/>
    <property type="match status" value="1"/>
</dbReference>
<sequence length="311" mass="31709">MALVAGCATGPGTLAPSSTTSPTAPATATADPCVPTATVVPSSTTCPPTSTPSTHPTSPSTSSSPRPSTSTAAKPTTSTSTSAKPTTSTPTPTTTTSPPTTPAPRTASVVSVLPTSAKVVALTFDGGADSRGAASILATLRREGVPASFFVTGRFVQAYPSLVAQVATIGPVGNHTWDHPHLPRLSDAQVLSQLDRTRSAIIATTGKDPIPFFRFPFGDSDAHARALVAAHGYQAVGWTVDSLGWKGTSGGMTAAKVLDRVVAAARPGEIVLMHLGANPDDNTTLDADALPQIISRLRSLGYSFVTLDSLR</sequence>
<dbReference type="EMBL" id="JADIXZ010000004">
    <property type="protein sequence ID" value="MBK6300640.1"/>
    <property type="molecule type" value="Genomic_DNA"/>
</dbReference>
<keyword evidence="2" id="KW-0378">Hydrolase</keyword>
<dbReference type="InterPro" id="IPR002509">
    <property type="entry name" value="NODB_dom"/>
</dbReference>